<evidence type="ECO:0000256" key="7">
    <source>
        <dbReference type="ARBA" id="ARBA00023315"/>
    </source>
</evidence>
<dbReference type="PROSITE" id="PS50075">
    <property type="entry name" value="CARRIER"/>
    <property type="match status" value="4"/>
</dbReference>
<feature type="active site" description="Proton donor; for dehydratase activity" evidence="8">
    <location>
        <position position="5111"/>
    </location>
</feature>
<dbReference type="InterPro" id="IPR042104">
    <property type="entry name" value="PKS_dehydratase_sf"/>
</dbReference>
<dbReference type="Pfam" id="PF14765">
    <property type="entry name" value="PS-DH"/>
    <property type="match status" value="1"/>
</dbReference>
<dbReference type="Pfam" id="PF02801">
    <property type="entry name" value="Ketoacyl-synt_C"/>
    <property type="match status" value="4"/>
</dbReference>
<dbReference type="InterPro" id="IPR049900">
    <property type="entry name" value="PKS_mFAS_DH"/>
</dbReference>
<dbReference type="Pfam" id="PF00550">
    <property type="entry name" value="PP-binding"/>
    <property type="match status" value="4"/>
</dbReference>
<dbReference type="SMART" id="SM00822">
    <property type="entry name" value="PKS_KR"/>
    <property type="match status" value="3"/>
</dbReference>
<dbReference type="CDD" id="cd00833">
    <property type="entry name" value="PKS"/>
    <property type="match status" value="4"/>
</dbReference>
<dbReference type="NCBIfam" id="NF045894">
    <property type="entry name" value="PKS_plus_SDR"/>
    <property type="match status" value="1"/>
</dbReference>
<feature type="domain" description="PKS/mFAS DH" evidence="11">
    <location>
        <begin position="4909"/>
        <end position="5191"/>
    </location>
</feature>
<feature type="active site" description="Proton acceptor; for dehydratase activity" evidence="8">
    <location>
        <position position="4941"/>
    </location>
</feature>
<dbReference type="SMART" id="SM00825">
    <property type="entry name" value="PKS_KS"/>
    <property type="match status" value="4"/>
</dbReference>
<dbReference type="SMART" id="SM01294">
    <property type="entry name" value="PKS_PP_betabranch"/>
    <property type="match status" value="4"/>
</dbReference>
<dbReference type="Pfam" id="PF00698">
    <property type="entry name" value="Acyl_transf_1"/>
    <property type="match status" value="4"/>
</dbReference>
<dbReference type="FunFam" id="1.10.1200.10:FF:000007">
    <property type="entry name" value="Probable polyketide synthase pks17"/>
    <property type="match status" value="3"/>
</dbReference>
<dbReference type="InterPro" id="IPR049551">
    <property type="entry name" value="PKS_DH_C"/>
</dbReference>
<feature type="region of interest" description="N-terminal hotdog fold" evidence="8">
    <location>
        <begin position="4909"/>
        <end position="5034"/>
    </location>
</feature>
<dbReference type="Gene3D" id="3.10.129.110">
    <property type="entry name" value="Polyketide synthase dehydratase"/>
    <property type="match status" value="1"/>
</dbReference>
<dbReference type="GO" id="GO:0031177">
    <property type="term" value="F:phosphopantetheine binding"/>
    <property type="evidence" value="ECO:0007669"/>
    <property type="project" value="InterPro"/>
</dbReference>
<dbReference type="SMART" id="SM00823">
    <property type="entry name" value="PKS_PP"/>
    <property type="match status" value="4"/>
</dbReference>
<dbReference type="GO" id="GO:0004315">
    <property type="term" value="F:3-oxoacyl-[acyl-carrier-protein] synthase activity"/>
    <property type="evidence" value="ECO:0007669"/>
    <property type="project" value="InterPro"/>
</dbReference>
<dbReference type="InterPro" id="IPR050091">
    <property type="entry name" value="PKS_NRPS_Biosynth_Enz"/>
</dbReference>
<keyword evidence="7" id="KW-0012">Acyltransferase</keyword>
<dbReference type="InterPro" id="IPR001227">
    <property type="entry name" value="Ac_transferase_dom_sf"/>
</dbReference>
<dbReference type="CDD" id="cd08956">
    <property type="entry name" value="KR_3_FAS_SDR_x"/>
    <property type="match status" value="1"/>
</dbReference>
<dbReference type="GO" id="GO:0033068">
    <property type="term" value="P:macrolide biosynthetic process"/>
    <property type="evidence" value="ECO:0007669"/>
    <property type="project" value="UniProtKB-ARBA"/>
</dbReference>
<dbReference type="PROSITE" id="PS00606">
    <property type="entry name" value="KS3_1"/>
    <property type="match status" value="3"/>
</dbReference>
<keyword evidence="6" id="KW-0511">Multifunctional enzyme</keyword>
<dbReference type="InterPro" id="IPR006162">
    <property type="entry name" value="Ppantetheine_attach_site"/>
</dbReference>
<feature type="domain" description="Carrier" evidence="9">
    <location>
        <begin position="3926"/>
        <end position="4001"/>
    </location>
</feature>
<feature type="domain" description="Ketosynthase family 3 (KS3)" evidence="10">
    <location>
        <begin position="1023"/>
        <end position="1449"/>
    </location>
</feature>
<accession>F1DI31</accession>
<dbReference type="Pfam" id="PF00109">
    <property type="entry name" value="ketoacyl-synt"/>
    <property type="match status" value="4"/>
</dbReference>
<dbReference type="SUPFAM" id="SSF51735">
    <property type="entry name" value="NAD(P)-binding Rossmann-fold domains"/>
    <property type="match status" value="6"/>
</dbReference>
<dbReference type="Pfam" id="PF08659">
    <property type="entry name" value="KR"/>
    <property type="match status" value="3"/>
</dbReference>
<evidence type="ECO:0000313" key="12">
    <source>
        <dbReference type="EMBL" id="ADY38531.1"/>
    </source>
</evidence>
<dbReference type="PROSITE" id="PS00012">
    <property type="entry name" value="PHOSPHOPANTETHEINE"/>
    <property type="match status" value="3"/>
</dbReference>
<dbReference type="InterPro" id="IPR057326">
    <property type="entry name" value="KR_dom"/>
</dbReference>
<evidence type="ECO:0000256" key="2">
    <source>
        <dbReference type="ARBA" id="ARBA00022450"/>
    </source>
</evidence>
<evidence type="ECO:0000256" key="1">
    <source>
        <dbReference type="ARBA" id="ARBA00004792"/>
    </source>
</evidence>
<dbReference type="InterPro" id="IPR020807">
    <property type="entry name" value="PKS_DH"/>
</dbReference>
<feature type="domain" description="Ketosynthase family 3 (KS3)" evidence="10">
    <location>
        <begin position="15"/>
        <end position="432"/>
    </location>
</feature>
<dbReference type="InterPro" id="IPR013968">
    <property type="entry name" value="PKS_KR"/>
</dbReference>
<keyword evidence="4" id="KW-0808">Transferase</keyword>
<dbReference type="InterPro" id="IPR014031">
    <property type="entry name" value="Ketoacyl_synth_C"/>
</dbReference>
<organism evidence="12">
    <name type="scientific">Streptomyces sp. SCSIO 1666</name>
    <dbReference type="NCBI Taxonomy" id="861528"/>
    <lineage>
        <taxon>Bacteria</taxon>
        <taxon>Bacillati</taxon>
        <taxon>Actinomycetota</taxon>
        <taxon>Actinomycetes</taxon>
        <taxon>Kitasatosporales</taxon>
        <taxon>Streptomycetaceae</taxon>
        <taxon>Streptomyces</taxon>
    </lineage>
</organism>
<evidence type="ECO:0000256" key="5">
    <source>
        <dbReference type="ARBA" id="ARBA00023194"/>
    </source>
</evidence>
<dbReference type="SUPFAM" id="SSF55048">
    <property type="entry name" value="Probable ACP-binding domain of malonyl-CoA ACP transacylase"/>
    <property type="match status" value="4"/>
</dbReference>
<dbReference type="FunFam" id="3.40.366.10:FF:000002">
    <property type="entry name" value="Probable polyketide synthase 2"/>
    <property type="match status" value="2"/>
</dbReference>
<dbReference type="InterPro" id="IPR049552">
    <property type="entry name" value="PKS_DH_N"/>
</dbReference>
<feature type="domain" description="Ketosynthase family 3 (KS3)" evidence="10">
    <location>
        <begin position="2532"/>
        <end position="2960"/>
    </location>
</feature>
<dbReference type="Pfam" id="PF16197">
    <property type="entry name" value="KAsynt_C_assoc"/>
    <property type="match status" value="4"/>
</dbReference>
<keyword evidence="5" id="KW-0045">Antibiotic biosynthesis</keyword>
<sequence length="5829" mass="614258">MSQFRDGFTEVGIPDDAIAIVGLSCRLPEAPDKSAFWELLRDARHAIGEVPQDRWNAEELPPAARHGAFLDRVDTFDPAFFGISPREASMMDPQQRLMLELSWEAFEDASIPLRQVRGSRTGVFVGAIANDYAVLLNRQGLSAVTQHSLTGTQRAIIANRVSYTLGLRGPSLTVDTAQSSGLVAVHQACETLRSGGCELAVAGGVNLNIVPESALAADRFGGLSPDGRCYTFDARANGYVRGEGGGAVLLKPLARALADGDSVYCVIRGGAVNNDGATDGLTVPSTAAQSEVLRLAYDRAGVDPADVHYVELHGTGTALGDPIEASALGAVLGTAPGRRLPLTVGSAKTNVGHLEGAAGMVGLLKTALSLHRRQIPASLHYETPNPRIPLDELKLRVQQSLTDWPEPESRPALAGVSSFGMGGTNCHLVLQGVPAAEPATRDGGRAERRAGVVPWVLSGRGEDALRAQAERLRSFVADRPELGVDAVAQSLVTSRDAHENRAVVLGSDRESLLNGLAALAAGEPASRVVRSRGSVDPAQGRLAFLFSGQGSQRAGMGRELYEAFPVFAAALDEICAHFDRELDRPLREVMFVETGEQALLDHTAYTQPALFALEVALFRLLESWGIHPDLVTGHSIGELAAAHTAGLWTLTDACTVVAARGRLMQQLPPGGTMIAIEAPETDVLPLLAGHEEHVAIAAVNGPRATVISGTEHIVEDIAAQLSAGGHRTRRLKVSHAFHSPHMDPMLDQFRQALDSVEFHPTRLVLPAGQAVRDPEYWVRHIRDAVRFADQITWLEQHDTTRYLEIGPGGVLTALAQDTVTRTDTLLLPSLVKNLDETHALTRAAAELHVSGAEIAWQAFFTGRGNAPRRVDLPMYAFQRRRYWLKETVGVSAGLPGDVADAEADEESVTQAAGPAASFAWMSEEETDRELLDLVRRHIAAVLEHDSPEQVPVDAPFKQLGFDSLMSVEFCAALGRAVGVRLPSSTLYDHPTPELLARHVRGELVGTRGEEAEAMAAPDSGAASDPIVIVGMSCRLPGGIRTPEQLWALLAAGGDAVSPFPADRGWDLEALYDADPERSGTSHAREGGFLHDAADFDPAFFGISPREALAMDPQQRLLLETSWEALERAGINPKSLRGSKAGVFVGATAQDYGPRLHEAPEEIEGYVLTGTTPSVASGRVAYTLGLEGPAVTVDTACSSSLVALHMAAQSLRSGECSLALAGGATVMSTPGMFVEFSRQRGLAPDARVKAFAEAADGTGWGEGVGMLLLERLSDAERHGHPVLGIVRGTAVNQDGASNGLTAPNGPSQQRVIRQALANAGLTPDQVDAVEAHGTGTILGDPIEAQALLATYGQDRPTDRPLWLGSVKSNIGHTQAAAGVAGVIKMVMAMRHGVLPMTLHVDQPTSHVDWDAGAVTLLTEEQPWPGTNRPRRAGVSSFGVSGTNAHAIIEEPPIALDQGRPADSGVVPWVISARTADALRDHARQLREYVEQRPELDTAAVADTLINGRALFEHRAVVLAEAPDAVAAALDALAAGQPHTHLVQGQAKAVGKTVFVFPGQGTQWAGMGADLLDAVPVFAESIARCEEALAPYVDWSLTEVLRSGTDLDRVDVIQPVTWAVMVSLAATWQHLGVRPDAVVGHSQGEIAAAAVAGALTLEDAAKVVAVRARIIGEHLAGLGAMASIPQSVQAVEEILTSGVSIAAVNGPNTTVVSGDKDAVETLVADLQGQDIRARLIPVEYASHSAHVETIQDEIATALAGIEPRRSDVPFFSTVERGFLNTEALDVGYWYRNLRQTVHFHTAIQQLTEAGHTTYIESSAHPVLTYSIEEASTDALTTGTLRRGEGTLTRLLTSAAHLHTHGRPINWPTPRTNRVTDLPTYPFQHQRYWINPTTTGSPDTADTRFWEAVENEDWESLGRTLSVEGDAPLSTVLAALASWRKSLDRVSAVDNWRYRAAWRPIADPQAGPVGTWLVVVPVGQEDDALVGAVTRAVRGRQVVLDPSEADRARYAEQASDALGSGDDNAAVTGVLSLLALGGDHVAPAAPALALFQALGDAGVQAPLWCVTQGAVSTGSSDPLTRPAQAQVWGLGRVAALEHPDRWGGLVDLPEQLDERGAARLRAVLAAPSGAEDQVAIRAAGVLARRLTRAAAGSGRSWQPRGTVLITGGTGALGAHVARWAAENGAEHLVLASRRGGEAPGATALHDDLTALGVTVTLTACDVTDPDAVRALVSAHPGLTAVVHTAGVLADAVLDRLTTERLDDVLRPKATAAALLDRCTRHLDLDAFVLFSSVVGTLGRAGQGNFGAANAHLDALAEQRHALGLPATSVAWGPWDADGMAAGEVAEQLRRRGLPALAPDLALTALGEAVGRGEATVTVADIDWARFVPAYTAARPSALISDLADVRELRAESGAQRVGDDATWTAQNLSGLSDAEAERLLLDLVRTQAAAVLGHASADAVNASHAFKDIGVDSLTAVELRNRLVAVTGLKLPPTLVFNHPTPQALARFLHTQATGTPESASVRPEPVPVGAAAEDDPIAIVSMACRYPGGVRSPEDLWQLLADGRDAVSVFPTDRGWDIDALYHPDPERTGTSYVHEGGFLYDAAEFDAEFFGISPREAQAMDPQQRLLLETSWEVFERAGMDPRSVAGSQAGVFVGVASQDGYGPRMSEAPEGFEGYLLTGTAASVISGRVAYTLGLEGPAVTVDTACSSSLVVLHMAVQALRDGECTLALAGGVTVMAVPGKFLEFSRQRGLSVDGRCRSFSGAAADGISMSEGVGILLLERLSDARRNGHRVLAVVRGTAINQDGASNGLTAPNGPSQERVMRQALGRARLTAAEVDAVEAHGTGTRLGDPIEAQALIATYGQDRPDGQPLLLGSLKSNIGHTQAAAGVGGVIKMVMAMRHGVLPRTLHVDEPTPHVDWSAGAVTLLRDAVEWPETGRPRRAGVSSFGVSGTNAHAIIEQFEEEPAVADASDAVSGPLPWVLSGQGTDALRAQAERLRSFVADRPELPMADLAFSLGTTRAALDDRAAVVAEDRSDFLDALGALARGEVDSRVLTGSVDPAQGRLAFLFSGQGSQRAGMGRELYKTFPVFAAALDEICAHFDPLLKQPLREVMFAEPGEQTLLDHTAYTQPALFALEVALFRLLQSWDIHPDLVTGHSIGELAAAHTAGLWTLTDACTVVAARGRLMQQLPPGGTMIAIEAPETDVLPLLAGHEHHAAIAAVNGPRATVISGTEHIVEDIAAQLSAGGHRTRRLKVSHAFHSPHMDPMLDQFRQALDSVEFHPTRLVLPAGQAVRDPEYWVRHIRDAVRFADQITWLEQHDTTRYLEIGPGGVLTALAQDTLTRTDTLLLPTLVKNLDETHALTRAAAELHVNGTPVDWQSFFTGRGNTPRRVDLPTYAFQRRRYWLDARSGRREQTGGSPVDGWRYRVVWRPMPDESDTAELSGDWLLLLPAGHESRPLVRDAVRALESGHGTVRQVALDTAVADRGRFAEQLRDARAEFDAPVTGVLSLLALADVDSEEEAGTVAPTLALVQALGDAGVEAPLWCATQGAVTTGGSDPLAHPAQAQVWGLGQVAALEHPDRWGGLVDLPEQLDERGAAHLRAVLAAAPGGEDQVAIRAAGVLARRLTRAAGSSGTGWQPRGTVLITGGTGALGAHVARWAAENGADHLVLASRRGGEAAPGAAALGDELAALGVTATFAACDVSDPESVRSLVAEHPRLTAVVHTAGSLDDGVLDHLTADRLDHVLRPKVTAAALLDRYTRHLDLDAFVLFSSAAATFGNEGQANYAAANAHLDALAQQRQALGLPATSVAWGAWADSGMATGHAAAEQLHRSGFPPMSPDLALTALAQAVGHGTPAVTVADIDWGRFVPAYTAARPSPLISDLADVRELRATAGPAGSGGAQRAEESSPAGQLAALTVPQREELVLELVRTQAALVLGHAGPQSVAPNRAFKELGFDSLGAVQLRNRLNAATGLRLTTSVIFDYPTATELARHVLGEFPGLGDDTAAAAQVAAPGAPVADDDPIAIVAMSCRFPGGIRTPEQLWALLAAGGDAVAPFPADRGWDLEALYDADPERSGTSYVREGAFLQGVSEFDAAFFGINPREALAMDPQQRLLLETSWEAFERAGIDPKSLRGSKAGVFVGSNGQDYATLLRQVPETVEGYLGTGIAGSVASGRVAYTLGLEGPAVTVDTACSSSLVALHMAAQSLRSGECSLALAGGVTVMSTPEVFVEFSRQRGLAPDARVKAFAEAADGTGWGEGVGMLLLERLSDAERHGHPVLGIVRGTAVNQDGASNGLTAPNGPSQQRVIRQALANAGLTPDQVDAVEAHGTGTILGDPIEAQALIATYGQDRPADRPLWLGSVKSNIGHTQAAAGVAGVIKMVMAMRHGLLPRTLHVDEPTTHVDWDAGAVTLLTEEQAWPGTNRPRRAGVSSFGVSGTNAHAIIEEPPIALDQGRPAHSGVVPWVISARTAEALRAQARQLREYVEQRPELDTAAVADTLINGRALFEHRAVVLAEAPDAVAAALDALAAGQPSPHLVQGVRPEAVGKTVFVFPGQGTQWAGMGAELLDSMPVFAESIARCEEALAPYVDWSLTEVLRSGADLDRVDVIQPVTWAVMVSLAAAWQELGVRPDAVVGHSQGEIAAAAVAGALTLEDAAKVVAVRARIIGEHLAGRGAMASIPQPVQAVEEHLTSGVSIAAANGPNTTVVSGDKDAVEALVAQLQEQDVRARLIPVDYASHSAHVETIKAQLADALAGIQPHPADIPFFSTVDPGFLNTETLDAGYWYRNLRQTVHFHTAIQQLTEAGHTTYIESSAHPVLTYSIEETEGAQTITGTLRRGEGTLTRLLTSAAHLHTHGHPVNWPIGKGGRHVDLPTYPFQHQRYWPASAAARSVDAESIGLGIAGHPLLGAAVELAGTDTHLFTGLLSLQSHPWLADHAVAGTVLLPGTGFLELALQAGHHVGCGTVEELTLEAPLVLPEKGGVRIQLGLGETDDSGRRELNLHSRAQDAGDDEPWTLHATGTVAPAGAQQSPEPDADLAAWPPAGAEAITVADAYDRLAAQGVEYGPAFQGLRAAWRRGDEVFAEVALPDEESAEAKEYGLHPALLDAALQPLGLGVLLAEPGEGLTRRPFAWSGVTLHAQGANAVRVRIALAGEDAVSVAVADSVGRPVASVDVLTLRQVGTEQLAGAREARGDSLFRVEWAPVAVSRSGASAGRWAVVGSGSGDSTMDVYDDLGSLAAAAAPVPELVFAPFPDTTDGTTADAGTADAVRQVTHRALDLVQAWLADDRFAASRLVILAGQGLTGAPVWGLVRSAQVENPGRFVLVETDGGGEPDWETLAAAAAGDEPQLRLHGTEVGAPRLARAERPEEVESGFAPEGTVLLTGASGGLARLLARHLVAERGVRNLLLTSRRGAAADGMPELVAELTGLGATVEVAACDVADREALAGLLASVPPERPLTAVVHTAAVLDDGVAEALTPERVDRVLRPKVDGALNLHALTEDLDLSAFVLFSSLSGTLGGAGLANYSAANAFLDALARHRHERGLPTVSLAWGLWEQRSGMAGRLSDVDLARMSRVGAAPMSADEGLALFDAATALGDAVVVPARLDVAELRAQAAAGVMAPLFRGVVRTSAVRRTAAASGGRTEEAASGIAGRLAGLARADQERMLLDLVREQVTAVLGHASPEEVRANRAFKDLGFDSLTSVELRNRLRSATGLRLTPTLVFDYPNPAALAQRLLDDLVPQAQEDGPPLSAELERLEAAFLESALDDHARGKIAARLQALLWKWDDTRGTAIEAEGPAEDGEFDPVSDDEMFDLIDKELGQL</sequence>
<dbReference type="GO" id="GO:0004312">
    <property type="term" value="F:fatty acid synthase activity"/>
    <property type="evidence" value="ECO:0007669"/>
    <property type="project" value="TreeGrafter"/>
</dbReference>
<name>F1DI31_9ACTN</name>
<dbReference type="Pfam" id="PF21089">
    <property type="entry name" value="PKS_DH_N"/>
    <property type="match status" value="1"/>
</dbReference>
<dbReference type="FunFam" id="3.40.47.10:FF:000019">
    <property type="entry name" value="Polyketide synthase type I"/>
    <property type="match status" value="4"/>
</dbReference>
<evidence type="ECO:0000259" key="11">
    <source>
        <dbReference type="PROSITE" id="PS52019"/>
    </source>
</evidence>
<dbReference type="InterPro" id="IPR016035">
    <property type="entry name" value="Acyl_Trfase/lysoPLipase"/>
</dbReference>
<dbReference type="Gene3D" id="3.30.70.3290">
    <property type="match status" value="4"/>
</dbReference>
<feature type="domain" description="Carrier" evidence="9">
    <location>
        <begin position="2435"/>
        <end position="2510"/>
    </location>
</feature>
<dbReference type="InterPro" id="IPR020806">
    <property type="entry name" value="PKS_PP-bd"/>
</dbReference>
<feature type="domain" description="Carrier" evidence="9">
    <location>
        <begin position="5670"/>
        <end position="5745"/>
    </location>
</feature>
<reference evidence="12" key="1">
    <citation type="journal article" date="2011" name="Biochem. Biophys. Res. Commun.">
        <title>Cloning and characterization of the biosynthetic gene cluster of the bacterial RNA polymerase inhibitor tirandamycin from marine-derived Streptomyces sp. SCSIO1666.</title>
        <authorList>
            <person name="Mo X."/>
            <person name="Wang Z."/>
            <person name="Wang B."/>
            <person name="Ma J."/>
            <person name="Huang H."/>
            <person name="Tian X."/>
            <person name="Zhang S."/>
            <person name="Zhang C."/>
            <person name="Ju J."/>
        </authorList>
    </citation>
    <scope>NUCLEOTIDE SEQUENCE</scope>
    <source>
        <strain evidence="12">SCSIO1666</strain>
    </source>
</reference>
<dbReference type="EMBL" id="HQ852227">
    <property type="protein sequence ID" value="ADY38531.1"/>
    <property type="molecule type" value="Genomic_DNA"/>
</dbReference>
<dbReference type="InterPro" id="IPR020841">
    <property type="entry name" value="PKS_Beta-ketoAc_synthase_dom"/>
</dbReference>
<evidence type="ECO:0000256" key="4">
    <source>
        <dbReference type="ARBA" id="ARBA00022679"/>
    </source>
</evidence>
<dbReference type="Gene3D" id="1.10.1200.10">
    <property type="entry name" value="ACP-like"/>
    <property type="match status" value="4"/>
</dbReference>
<dbReference type="PROSITE" id="PS52004">
    <property type="entry name" value="KS3_2"/>
    <property type="match status" value="4"/>
</dbReference>
<proteinExistence type="predicted"/>
<dbReference type="CDD" id="cd08952">
    <property type="entry name" value="KR_1_SDR_x"/>
    <property type="match status" value="2"/>
</dbReference>
<reference evidence="12" key="2">
    <citation type="submission" date="2011-01" db="EMBL/GenBank/DDBJ databases">
        <authorList>
            <person name="Mo X.H."/>
            <person name="Wang Z.W."/>
            <person name="Ma J.Y."/>
            <person name="Wang B."/>
            <person name="Huang H.B."/>
            <person name="Tian X.P."/>
            <person name="Zhang S."/>
            <person name="Zhang C.S."/>
            <person name="Ju J.H."/>
        </authorList>
    </citation>
    <scope>NUCLEOTIDE SEQUENCE</scope>
    <source>
        <strain evidence="12">SCSIO1666</strain>
    </source>
</reference>
<dbReference type="InterPro" id="IPR016036">
    <property type="entry name" value="Malonyl_transacylase_ACP-bd"/>
</dbReference>
<dbReference type="Gene3D" id="3.40.47.10">
    <property type="match status" value="4"/>
</dbReference>
<dbReference type="SUPFAM" id="SSF47336">
    <property type="entry name" value="ACP-like"/>
    <property type="match status" value="4"/>
</dbReference>
<keyword evidence="3" id="KW-0597">Phosphoprotein</keyword>
<dbReference type="InterPro" id="IPR014030">
    <property type="entry name" value="Ketoacyl_synth_N"/>
</dbReference>
<dbReference type="PROSITE" id="PS52019">
    <property type="entry name" value="PKS_MFAS_DH"/>
    <property type="match status" value="1"/>
</dbReference>
<dbReference type="SMART" id="SM00826">
    <property type="entry name" value="PKS_DH"/>
    <property type="match status" value="1"/>
</dbReference>
<keyword evidence="2" id="KW-0596">Phosphopantetheine</keyword>
<feature type="region of interest" description="C-terminal hotdog fold" evidence="8">
    <location>
        <begin position="5050"/>
        <end position="5191"/>
    </location>
</feature>
<feature type="domain" description="Carrier" evidence="9">
    <location>
        <begin position="928"/>
        <end position="1003"/>
    </location>
</feature>
<comment type="pathway">
    <text evidence="1">Antibiotic biosynthesis.</text>
</comment>
<feature type="domain" description="Ketosynthase family 3 (KS3)" evidence="10">
    <location>
        <begin position="4024"/>
        <end position="4450"/>
    </location>
</feature>
<dbReference type="InterPro" id="IPR041618">
    <property type="entry name" value="PKS_DE"/>
</dbReference>
<dbReference type="SUPFAM" id="SSF52151">
    <property type="entry name" value="FabD/lysophospholipase-like"/>
    <property type="match status" value="4"/>
</dbReference>
<evidence type="ECO:0000256" key="3">
    <source>
        <dbReference type="ARBA" id="ARBA00022553"/>
    </source>
</evidence>
<dbReference type="InterPro" id="IPR009081">
    <property type="entry name" value="PP-bd_ACP"/>
</dbReference>
<dbReference type="PANTHER" id="PTHR43775">
    <property type="entry name" value="FATTY ACID SYNTHASE"/>
    <property type="match status" value="1"/>
</dbReference>
<evidence type="ECO:0000259" key="10">
    <source>
        <dbReference type="PROSITE" id="PS52004"/>
    </source>
</evidence>
<dbReference type="InterPro" id="IPR036291">
    <property type="entry name" value="NAD(P)-bd_dom_sf"/>
</dbReference>
<dbReference type="Pfam" id="PF18369">
    <property type="entry name" value="PKS_DE"/>
    <property type="match status" value="1"/>
</dbReference>
<dbReference type="PANTHER" id="PTHR43775:SF51">
    <property type="entry name" value="INACTIVE PHENOLPHTHIOCEROL SYNTHESIS POLYKETIDE SYNTHASE TYPE I PKS1-RELATED"/>
    <property type="match status" value="1"/>
</dbReference>
<dbReference type="SUPFAM" id="SSF53901">
    <property type="entry name" value="Thiolase-like"/>
    <property type="match status" value="4"/>
</dbReference>
<protein>
    <submittedName>
        <fullName evidence="12">TrdAI</fullName>
    </submittedName>
</protein>
<dbReference type="SMART" id="SM00827">
    <property type="entry name" value="PKS_AT"/>
    <property type="match status" value="4"/>
</dbReference>
<dbReference type="Gene3D" id="3.40.50.720">
    <property type="entry name" value="NAD(P)-binding Rossmann-like Domain"/>
    <property type="match status" value="3"/>
</dbReference>
<evidence type="ECO:0000256" key="6">
    <source>
        <dbReference type="ARBA" id="ARBA00023268"/>
    </source>
</evidence>
<evidence type="ECO:0000259" key="9">
    <source>
        <dbReference type="PROSITE" id="PS50075"/>
    </source>
</evidence>
<dbReference type="InterPro" id="IPR032821">
    <property type="entry name" value="PKS_assoc"/>
</dbReference>
<dbReference type="InterPro" id="IPR018201">
    <property type="entry name" value="Ketoacyl_synth_AS"/>
</dbReference>
<dbReference type="Gene3D" id="3.40.366.10">
    <property type="entry name" value="Malonyl-Coenzyme A Acyl Carrier Protein, domain 2"/>
    <property type="match status" value="4"/>
</dbReference>
<dbReference type="GO" id="GO:0006633">
    <property type="term" value="P:fatty acid biosynthetic process"/>
    <property type="evidence" value="ECO:0007669"/>
    <property type="project" value="InterPro"/>
</dbReference>
<dbReference type="InterPro" id="IPR036736">
    <property type="entry name" value="ACP-like_sf"/>
</dbReference>
<evidence type="ECO:0000256" key="8">
    <source>
        <dbReference type="PROSITE-ProRule" id="PRU01363"/>
    </source>
</evidence>
<dbReference type="InterPro" id="IPR014043">
    <property type="entry name" value="Acyl_transferase_dom"/>
</dbReference>
<dbReference type="InterPro" id="IPR016039">
    <property type="entry name" value="Thiolase-like"/>
</dbReference>